<evidence type="ECO:0000256" key="12">
    <source>
        <dbReference type="HAMAP-Rule" id="MF_00486"/>
    </source>
</evidence>
<dbReference type="Gene3D" id="3.10.340.11">
    <property type="entry name" value="Methenyltetrahydromethanopterin Cyclohydrolase, Chain A, domain 1"/>
    <property type="match status" value="1"/>
</dbReference>
<comment type="similarity">
    <text evidence="4 12">Belongs to the MCH family.</text>
</comment>
<dbReference type="GO" id="GO:0005737">
    <property type="term" value="C:cytoplasm"/>
    <property type="evidence" value="ECO:0007669"/>
    <property type="project" value="UniProtKB-SubCell"/>
</dbReference>
<gene>
    <name evidence="12 13" type="primary">mch</name>
    <name evidence="13" type="ORF">Pr1d_22320</name>
</gene>
<dbReference type="EC" id="3.5.4.27" evidence="5 12"/>
<comment type="subcellular location">
    <subcellularLocation>
        <location evidence="2 12">Cytoplasm</location>
    </subcellularLocation>
</comment>
<keyword evidence="7 12" id="KW-0963">Cytoplasm</keyword>
<dbReference type="GO" id="GO:0006730">
    <property type="term" value="P:one-carbon metabolic process"/>
    <property type="evidence" value="ECO:0007669"/>
    <property type="project" value="UniProtKB-UniRule"/>
</dbReference>
<dbReference type="GO" id="GO:0018759">
    <property type="term" value="F:methenyltetrahydromethanopterin cyclohydrolase activity"/>
    <property type="evidence" value="ECO:0007669"/>
    <property type="project" value="UniProtKB-UniRule"/>
</dbReference>
<dbReference type="CDD" id="cd00545">
    <property type="entry name" value="MCH"/>
    <property type="match status" value="1"/>
</dbReference>
<dbReference type="Proteomes" id="UP000323917">
    <property type="component" value="Chromosome"/>
</dbReference>
<evidence type="ECO:0000256" key="4">
    <source>
        <dbReference type="ARBA" id="ARBA00006902"/>
    </source>
</evidence>
<dbReference type="EMBL" id="CP042913">
    <property type="protein sequence ID" value="QEG34943.1"/>
    <property type="molecule type" value="Genomic_DNA"/>
</dbReference>
<comment type="catalytic activity">
    <reaction evidence="11 12">
        <text>5,10-methenyl-5,6,7,8-tetrahydromethanopterin + H2O = N(5)-formyl-5,6,7,8-tetrahydromethanopterin + H(+)</text>
        <dbReference type="Rhea" id="RHEA:19053"/>
        <dbReference type="ChEBI" id="CHEBI:15377"/>
        <dbReference type="ChEBI" id="CHEBI:15378"/>
        <dbReference type="ChEBI" id="CHEBI:58018"/>
        <dbReference type="ChEBI" id="CHEBI:58337"/>
        <dbReference type="EC" id="3.5.4.27"/>
    </reaction>
</comment>
<evidence type="ECO:0000256" key="1">
    <source>
        <dbReference type="ARBA" id="ARBA00004058"/>
    </source>
</evidence>
<accession>A0A5B9QLL1</accession>
<evidence type="ECO:0000256" key="5">
    <source>
        <dbReference type="ARBA" id="ARBA00012765"/>
    </source>
</evidence>
<organism evidence="13 14">
    <name type="scientific">Bythopirellula goksoeyrii</name>
    <dbReference type="NCBI Taxonomy" id="1400387"/>
    <lineage>
        <taxon>Bacteria</taxon>
        <taxon>Pseudomonadati</taxon>
        <taxon>Planctomycetota</taxon>
        <taxon>Planctomycetia</taxon>
        <taxon>Pirellulales</taxon>
        <taxon>Lacipirellulaceae</taxon>
        <taxon>Bythopirellula</taxon>
    </lineage>
</organism>
<evidence type="ECO:0000256" key="7">
    <source>
        <dbReference type="ARBA" id="ARBA00022490"/>
    </source>
</evidence>
<dbReference type="InterPro" id="IPR003209">
    <property type="entry name" value="METHMP_CycHdrlase"/>
</dbReference>
<dbReference type="KEGG" id="bgok:Pr1d_22320"/>
<reference evidence="13 14" key="1">
    <citation type="submission" date="2019-08" db="EMBL/GenBank/DDBJ databases">
        <title>Deep-cultivation of Planctomycetes and their phenomic and genomic characterization uncovers novel biology.</title>
        <authorList>
            <person name="Wiegand S."/>
            <person name="Jogler M."/>
            <person name="Boedeker C."/>
            <person name="Pinto D."/>
            <person name="Vollmers J."/>
            <person name="Rivas-Marin E."/>
            <person name="Kohn T."/>
            <person name="Peeters S.H."/>
            <person name="Heuer A."/>
            <person name="Rast P."/>
            <person name="Oberbeckmann S."/>
            <person name="Bunk B."/>
            <person name="Jeske O."/>
            <person name="Meyerdierks A."/>
            <person name="Storesund J.E."/>
            <person name="Kallscheuer N."/>
            <person name="Luecker S."/>
            <person name="Lage O.M."/>
            <person name="Pohl T."/>
            <person name="Merkel B.J."/>
            <person name="Hornburger P."/>
            <person name="Mueller R.-W."/>
            <person name="Bruemmer F."/>
            <person name="Labrenz M."/>
            <person name="Spormann A.M."/>
            <person name="Op den Camp H."/>
            <person name="Overmann J."/>
            <person name="Amann R."/>
            <person name="Jetten M.S.M."/>
            <person name="Mascher T."/>
            <person name="Medema M.H."/>
            <person name="Devos D.P."/>
            <person name="Kaster A.-K."/>
            <person name="Ovreas L."/>
            <person name="Rohde M."/>
            <person name="Galperin M.Y."/>
            <person name="Jogler C."/>
        </authorList>
    </citation>
    <scope>NUCLEOTIDE SEQUENCE [LARGE SCALE GENOMIC DNA]</scope>
    <source>
        <strain evidence="13 14">Pr1d</strain>
    </source>
</reference>
<evidence type="ECO:0000256" key="10">
    <source>
        <dbReference type="ARBA" id="ARBA00030468"/>
    </source>
</evidence>
<evidence type="ECO:0000256" key="3">
    <source>
        <dbReference type="ARBA" id="ARBA00005087"/>
    </source>
</evidence>
<comment type="pathway">
    <text evidence="3 12">One-carbon metabolism; formaldehyde degradation; formate from formaldehyde (H(4)MPT route): step 3/5.</text>
</comment>
<dbReference type="Gene3D" id="3.30.1030.10">
    <property type="entry name" value="Methenyltetrahydromethanopterin Cyclohydrolase, Chain A, domain 2"/>
    <property type="match status" value="1"/>
</dbReference>
<dbReference type="AlphaFoldDB" id="A0A5B9QLL1"/>
<evidence type="ECO:0000256" key="6">
    <source>
        <dbReference type="ARBA" id="ARBA00020597"/>
    </source>
</evidence>
<keyword evidence="14" id="KW-1185">Reference proteome</keyword>
<evidence type="ECO:0000256" key="11">
    <source>
        <dbReference type="ARBA" id="ARBA00048684"/>
    </source>
</evidence>
<comment type="function">
    <text evidence="1 12">Catalyzes the hydrolysis of methenyl-H(4)MPT(+) to 5-formyl-H(4)MPT.</text>
</comment>
<evidence type="ECO:0000313" key="13">
    <source>
        <dbReference type="EMBL" id="QEG34943.1"/>
    </source>
</evidence>
<evidence type="ECO:0000256" key="8">
    <source>
        <dbReference type="ARBA" id="ARBA00022563"/>
    </source>
</evidence>
<dbReference type="SUPFAM" id="SSF56199">
    <property type="entry name" value="Methenyltetrahydromethanopterin cyclohydrolase"/>
    <property type="match status" value="1"/>
</dbReference>
<sequence>MVGRWHKAVPSVIFTSMSDLSEIQLNDRAGVLCQEIPPRAETLQIAVKTLDSGTTLIDMGIEVPGSKEAAIYLARVCLADLGEVTLDMPKDKAWPTVGVSTQKPVAACLASQYAGWEIKGDKFFAMGSGPMRAAAGREALFDEIGYREDASEAVGVLETAKFPPERVCLEIAEKCDVVPEQLTLLVAPTSSICGTLQIVARSVETALHKLHELKFDLSRIETGSGTAPLPPLVKDDFAAIGRTNDAILYGGQVTLEVHGDDESLAEIGPRAPSSASPDYGRPFAEVLAEYGNDFYKVDPLLFSPAVIEFVNLDTGSCFRFGEVNEEVLERSFSGM</sequence>
<proteinExistence type="inferred from homology"/>
<evidence type="ECO:0000256" key="9">
    <source>
        <dbReference type="ARBA" id="ARBA00022801"/>
    </source>
</evidence>
<evidence type="ECO:0000256" key="2">
    <source>
        <dbReference type="ARBA" id="ARBA00004496"/>
    </source>
</evidence>
<protein>
    <recommendedName>
        <fullName evidence="6 12">Methenyltetrahydromethanopterin cyclohydrolase</fullName>
        <ecNumber evidence="5 12">3.5.4.27</ecNumber>
    </recommendedName>
    <alternativeName>
        <fullName evidence="10 12">Methenyl-H4MPT cyclohydrolase</fullName>
    </alternativeName>
</protein>
<name>A0A5B9QLL1_9BACT</name>
<dbReference type="GO" id="GO:0046294">
    <property type="term" value="P:formaldehyde catabolic process"/>
    <property type="evidence" value="ECO:0007669"/>
    <property type="project" value="UniProtKB-UniRule"/>
</dbReference>
<dbReference type="HAMAP" id="MF_00486">
    <property type="entry name" value="McH"/>
    <property type="match status" value="1"/>
</dbReference>
<dbReference type="NCBIfam" id="TIGR03120">
    <property type="entry name" value="one_C_mch"/>
    <property type="match status" value="1"/>
</dbReference>
<dbReference type="UniPathway" id="UPA00562">
    <property type="reaction ID" value="UER00703"/>
</dbReference>
<evidence type="ECO:0000313" key="14">
    <source>
        <dbReference type="Proteomes" id="UP000323917"/>
    </source>
</evidence>
<keyword evidence="9 12" id="KW-0378">Hydrolase</keyword>
<keyword evidence="8 12" id="KW-0554">One-carbon metabolism</keyword>
<dbReference type="Pfam" id="PF02289">
    <property type="entry name" value="MCH"/>
    <property type="match status" value="1"/>
</dbReference>